<dbReference type="SUPFAM" id="SSF47413">
    <property type="entry name" value="lambda repressor-like DNA-binding domains"/>
    <property type="match status" value="1"/>
</dbReference>
<sequence>MAKVSTAIVGKNIKSIRESIGLSQKDFSILVGVSRASLIKIEAGSTGYRLNLLDGIIDFTKFNLSELSKMNFSLPDNYRDKLIRVYEEDVTVGVILNQQPTLVYCIKYSLLNSQFLKEPKEIRQITKFFADKGWVFSGNSIQIALKRMTDIIVIKKHESKGNTNTYSKF</sequence>
<feature type="domain" description="HTH cro/C1-type" evidence="1">
    <location>
        <begin position="13"/>
        <end position="67"/>
    </location>
</feature>
<dbReference type="EMBL" id="JBBEUB010000002">
    <property type="protein sequence ID" value="MEJ2902166.1"/>
    <property type="molecule type" value="Genomic_DNA"/>
</dbReference>
<dbReference type="CDD" id="cd00093">
    <property type="entry name" value="HTH_XRE"/>
    <property type="match status" value="1"/>
</dbReference>
<evidence type="ECO:0000259" key="1">
    <source>
        <dbReference type="PROSITE" id="PS50943"/>
    </source>
</evidence>
<keyword evidence="3" id="KW-1185">Reference proteome</keyword>
<organism evidence="2 3">
    <name type="scientific">Pedobacter panaciterrae</name>
    <dbReference type="NCBI Taxonomy" id="363849"/>
    <lineage>
        <taxon>Bacteria</taxon>
        <taxon>Pseudomonadati</taxon>
        <taxon>Bacteroidota</taxon>
        <taxon>Sphingobacteriia</taxon>
        <taxon>Sphingobacteriales</taxon>
        <taxon>Sphingobacteriaceae</taxon>
        <taxon>Pedobacter</taxon>
    </lineage>
</organism>
<dbReference type="Gene3D" id="1.10.260.40">
    <property type="entry name" value="lambda repressor-like DNA-binding domains"/>
    <property type="match status" value="1"/>
</dbReference>
<dbReference type="SMART" id="SM00530">
    <property type="entry name" value="HTH_XRE"/>
    <property type="match status" value="1"/>
</dbReference>
<gene>
    <name evidence="2" type="ORF">WAE58_07010</name>
</gene>
<dbReference type="InterPro" id="IPR010982">
    <property type="entry name" value="Lambda_DNA-bd_dom_sf"/>
</dbReference>
<dbReference type="RefSeq" id="WP_337715920.1">
    <property type="nucleotide sequence ID" value="NZ_JBBEUB010000002.1"/>
</dbReference>
<dbReference type="PROSITE" id="PS50943">
    <property type="entry name" value="HTH_CROC1"/>
    <property type="match status" value="1"/>
</dbReference>
<proteinExistence type="predicted"/>
<reference evidence="2 3" key="1">
    <citation type="submission" date="2024-03" db="EMBL/GenBank/DDBJ databases">
        <title>Sequence of Lycoming College Course Isolates.</title>
        <authorList>
            <person name="Plotts O."/>
            <person name="Newman J."/>
        </authorList>
    </citation>
    <scope>NUCLEOTIDE SEQUENCE [LARGE SCALE GENOMIC DNA]</scope>
    <source>
        <strain evidence="2 3">CJB-3</strain>
    </source>
</reference>
<comment type="caution">
    <text evidence="2">The sequence shown here is derived from an EMBL/GenBank/DDBJ whole genome shotgun (WGS) entry which is preliminary data.</text>
</comment>
<dbReference type="InterPro" id="IPR001387">
    <property type="entry name" value="Cro/C1-type_HTH"/>
</dbReference>
<dbReference type="Pfam" id="PF01381">
    <property type="entry name" value="HTH_3"/>
    <property type="match status" value="1"/>
</dbReference>
<evidence type="ECO:0000313" key="3">
    <source>
        <dbReference type="Proteomes" id="UP001378956"/>
    </source>
</evidence>
<protein>
    <submittedName>
        <fullName evidence="2">Helix-turn-helix domain-containing protein</fullName>
    </submittedName>
</protein>
<evidence type="ECO:0000313" key="2">
    <source>
        <dbReference type="EMBL" id="MEJ2902166.1"/>
    </source>
</evidence>
<accession>A0ABU8NIY7</accession>
<name>A0ABU8NIY7_9SPHI</name>
<dbReference type="Proteomes" id="UP001378956">
    <property type="component" value="Unassembled WGS sequence"/>
</dbReference>